<organism evidence="3 4">
    <name type="scientific">Ottowia cancrivicina</name>
    <dbReference type="NCBI Taxonomy" id="3040346"/>
    <lineage>
        <taxon>Bacteria</taxon>
        <taxon>Pseudomonadati</taxon>
        <taxon>Pseudomonadota</taxon>
        <taxon>Betaproteobacteria</taxon>
        <taxon>Burkholderiales</taxon>
        <taxon>Comamonadaceae</taxon>
        <taxon>Ottowia</taxon>
    </lineage>
</organism>
<proteinExistence type="predicted"/>
<dbReference type="GO" id="GO:0046872">
    <property type="term" value="F:metal ion binding"/>
    <property type="evidence" value="ECO:0007669"/>
    <property type="project" value="UniProtKB-KW"/>
</dbReference>
<evidence type="ECO:0000256" key="1">
    <source>
        <dbReference type="ARBA" id="ARBA00022723"/>
    </source>
</evidence>
<accession>A0AAW6RII1</accession>
<comment type="caution">
    <text evidence="3">The sequence shown here is derived from an EMBL/GenBank/DDBJ whole genome shotgun (WGS) entry which is preliminary data.</text>
</comment>
<dbReference type="PANTHER" id="PTHR33542">
    <property type="entry name" value="SIROHYDROCHLORIN FERROCHELATASE, CHLOROPLASTIC"/>
    <property type="match status" value="1"/>
</dbReference>
<dbReference type="EMBL" id="JARVII010000022">
    <property type="protein sequence ID" value="MDG9700065.1"/>
    <property type="molecule type" value="Genomic_DNA"/>
</dbReference>
<keyword evidence="4" id="KW-1185">Reference proteome</keyword>
<keyword evidence="2" id="KW-0456">Lyase</keyword>
<sequence length="127" mass="13388">MARGIILFAHGSRDPLWSAPIEAVARRMRETAPAGVAVSCAYLEFTAPSLPQAAARLIAQGALSLTVWPMFLGMGRHAREDLPRLLAALRHAHPGVPITQAATIAEHPAVLDALARAALSGPFAPRA</sequence>
<dbReference type="PANTHER" id="PTHR33542:SF5">
    <property type="entry name" value="FERROCHELATASE CHE1"/>
    <property type="match status" value="1"/>
</dbReference>
<evidence type="ECO:0000256" key="2">
    <source>
        <dbReference type="ARBA" id="ARBA00023239"/>
    </source>
</evidence>
<keyword evidence="1" id="KW-0479">Metal-binding</keyword>
<dbReference type="RefSeq" id="WP_279524855.1">
    <property type="nucleotide sequence ID" value="NZ_JARVII010000022.1"/>
</dbReference>
<dbReference type="InterPro" id="IPR002762">
    <property type="entry name" value="CbiX-like"/>
</dbReference>
<name>A0AAW6RII1_9BURK</name>
<reference evidence="3 4" key="1">
    <citation type="submission" date="2023-04" db="EMBL/GenBank/DDBJ databases">
        <title>Ottowia paracancer sp. nov., isolated from human stomach.</title>
        <authorList>
            <person name="Song Y."/>
        </authorList>
    </citation>
    <scope>NUCLEOTIDE SEQUENCE [LARGE SCALE GENOMIC DNA]</scope>
    <source>
        <strain evidence="3 4">10c7w1</strain>
    </source>
</reference>
<protein>
    <submittedName>
        <fullName evidence="3">CbiX/SirB N-terminal domain-containing protein</fullName>
    </submittedName>
</protein>
<evidence type="ECO:0000313" key="3">
    <source>
        <dbReference type="EMBL" id="MDG9700065.1"/>
    </source>
</evidence>
<evidence type="ECO:0000313" key="4">
    <source>
        <dbReference type="Proteomes" id="UP001237156"/>
    </source>
</evidence>
<gene>
    <name evidence="3" type="ORF">QB898_10150</name>
</gene>
<dbReference type="SUPFAM" id="SSF53800">
    <property type="entry name" value="Chelatase"/>
    <property type="match status" value="1"/>
</dbReference>
<dbReference type="Gene3D" id="3.40.50.1400">
    <property type="match status" value="1"/>
</dbReference>
<dbReference type="Proteomes" id="UP001237156">
    <property type="component" value="Unassembled WGS sequence"/>
</dbReference>
<dbReference type="InterPro" id="IPR050963">
    <property type="entry name" value="Sirohydro_Cobaltochel/CbiX"/>
</dbReference>
<dbReference type="GO" id="GO:0016829">
    <property type="term" value="F:lyase activity"/>
    <property type="evidence" value="ECO:0007669"/>
    <property type="project" value="UniProtKB-KW"/>
</dbReference>
<dbReference type="Pfam" id="PF01903">
    <property type="entry name" value="CbiX"/>
    <property type="match status" value="1"/>
</dbReference>
<dbReference type="CDD" id="cd03416">
    <property type="entry name" value="CbiX_SirB_N"/>
    <property type="match status" value="1"/>
</dbReference>
<dbReference type="AlphaFoldDB" id="A0AAW6RII1"/>